<feature type="transmembrane region" description="Helical" evidence="1">
    <location>
        <begin position="194"/>
        <end position="215"/>
    </location>
</feature>
<gene>
    <name evidence="2" type="ORF">K5V21_04500</name>
</gene>
<keyword evidence="1" id="KW-1133">Transmembrane helix</keyword>
<protein>
    <submittedName>
        <fullName evidence="2">DUF624 domain-containing protein</fullName>
    </submittedName>
</protein>
<evidence type="ECO:0000256" key="1">
    <source>
        <dbReference type="SAM" id="Phobius"/>
    </source>
</evidence>
<keyword evidence="1" id="KW-0812">Transmembrane</keyword>
<reference evidence="2 3" key="1">
    <citation type="journal article" date="2021" name="Cell Host Microbe">
        <title>in vivo commensal control of Clostridioides difficile virulence.</title>
        <authorList>
            <person name="Girinathan B.P."/>
            <person name="Dibenedetto N."/>
            <person name="Worley J.N."/>
            <person name="Peltier J."/>
            <person name="Arrieta-Ortiz M.L."/>
            <person name="Rupa Christinal Immanuel S."/>
            <person name="Lavin R."/>
            <person name="Delaney M.L."/>
            <person name="Cummins C."/>
            <person name="Hoffmann M."/>
            <person name="Luo Y."/>
            <person name="Gonzalez-Escalona N."/>
            <person name="Allard M."/>
            <person name="Onderdonk A.B."/>
            <person name="Gerber G.K."/>
            <person name="Sonenshein A.L."/>
            <person name="Baliga N."/>
            <person name="Dupuy B."/>
            <person name="Bry L."/>
        </authorList>
    </citation>
    <scope>NUCLEOTIDE SEQUENCE [LARGE SCALE GENOMIC DNA]</scope>
    <source>
        <strain evidence="2 3">DSM 599</strain>
    </source>
</reference>
<keyword evidence="3" id="KW-1185">Reference proteome</keyword>
<feature type="transmembrane region" description="Helical" evidence="1">
    <location>
        <begin position="125"/>
        <end position="147"/>
    </location>
</feature>
<feature type="transmembrane region" description="Helical" evidence="1">
    <location>
        <begin position="49"/>
        <end position="71"/>
    </location>
</feature>
<name>A0ABS7KVS8_CLOSR</name>
<dbReference type="Proteomes" id="UP001299068">
    <property type="component" value="Unassembled WGS sequence"/>
</dbReference>
<accession>A0ABS7KVS8</accession>
<comment type="caution">
    <text evidence="2">The sequence shown here is derived from an EMBL/GenBank/DDBJ whole genome shotgun (WGS) entry which is preliminary data.</text>
</comment>
<evidence type="ECO:0000313" key="2">
    <source>
        <dbReference type="EMBL" id="MBY0754713.1"/>
    </source>
</evidence>
<keyword evidence="1" id="KW-0472">Membrane</keyword>
<feature type="transmembrane region" description="Helical" evidence="1">
    <location>
        <begin position="168"/>
        <end position="188"/>
    </location>
</feature>
<dbReference type="InterPro" id="IPR006938">
    <property type="entry name" value="DUF624"/>
</dbReference>
<feature type="transmembrane region" description="Helical" evidence="1">
    <location>
        <begin position="92"/>
        <end position="113"/>
    </location>
</feature>
<organism evidence="2 3">
    <name type="scientific">Clostridium sardiniense</name>
    <name type="common">Clostridium absonum</name>
    <dbReference type="NCBI Taxonomy" id="29369"/>
    <lineage>
        <taxon>Bacteria</taxon>
        <taxon>Bacillati</taxon>
        <taxon>Bacillota</taxon>
        <taxon>Clostridia</taxon>
        <taxon>Eubacteriales</taxon>
        <taxon>Clostridiaceae</taxon>
        <taxon>Clostridium</taxon>
    </lineage>
</organism>
<evidence type="ECO:0000313" key="3">
    <source>
        <dbReference type="Proteomes" id="UP001299068"/>
    </source>
</evidence>
<dbReference type="Pfam" id="PF04854">
    <property type="entry name" value="DUF624"/>
    <property type="match status" value="1"/>
</dbReference>
<dbReference type="RefSeq" id="WP_221859554.1">
    <property type="nucleotide sequence ID" value="NZ_JAIKTU010000003.1"/>
</dbReference>
<sequence length="226" mass="25967">MQEIFNLDKIFDTFNYIFWFFLLNIFFMIFNIPVILFFLFVGISNVFTYFPLFLVCLIPTVPAFTVLLYCMGKLIRTKSLDIVKDFIKGVKLNFLQSLSMWIPELLIILALYSNVKFFSTVNHNMLLTCLFASLLILAAAVTPHLYILMSRFSMKNFDLLKTSFILTFTRPIITITNILILIVSLVLFEIAPGTMALFIASILAFSLIFTNKALLLELEQASKNNS</sequence>
<feature type="transmembrane region" description="Helical" evidence="1">
    <location>
        <begin position="16"/>
        <end position="43"/>
    </location>
</feature>
<dbReference type="EMBL" id="JAIKTU010000003">
    <property type="protein sequence ID" value="MBY0754713.1"/>
    <property type="molecule type" value="Genomic_DNA"/>
</dbReference>
<proteinExistence type="predicted"/>